<dbReference type="AlphaFoldDB" id="A0A484K6E7"/>
<proteinExistence type="predicted"/>
<organism evidence="2 3">
    <name type="scientific">Cuscuta campestris</name>
    <dbReference type="NCBI Taxonomy" id="132261"/>
    <lineage>
        <taxon>Eukaryota</taxon>
        <taxon>Viridiplantae</taxon>
        <taxon>Streptophyta</taxon>
        <taxon>Embryophyta</taxon>
        <taxon>Tracheophyta</taxon>
        <taxon>Spermatophyta</taxon>
        <taxon>Magnoliopsida</taxon>
        <taxon>eudicotyledons</taxon>
        <taxon>Gunneridae</taxon>
        <taxon>Pentapetalae</taxon>
        <taxon>asterids</taxon>
        <taxon>lamiids</taxon>
        <taxon>Solanales</taxon>
        <taxon>Convolvulaceae</taxon>
        <taxon>Cuscuteae</taxon>
        <taxon>Cuscuta</taxon>
        <taxon>Cuscuta subgen. Grammica</taxon>
        <taxon>Cuscuta sect. Cleistogrammica</taxon>
    </lineage>
</organism>
<dbReference type="Proteomes" id="UP000595140">
    <property type="component" value="Unassembled WGS sequence"/>
</dbReference>
<feature type="compositionally biased region" description="Basic and acidic residues" evidence="1">
    <location>
        <begin position="141"/>
        <end position="161"/>
    </location>
</feature>
<name>A0A484K6E7_9ASTE</name>
<reference evidence="2 3" key="1">
    <citation type="submission" date="2018-04" db="EMBL/GenBank/DDBJ databases">
        <authorList>
            <person name="Vogel A."/>
        </authorList>
    </citation>
    <scope>NUCLEOTIDE SEQUENCE [LARGE SCALE GENOMIC DNA]</scope>
</reference>
<evidence type="ECO:0000256" key="1">
    <source>
        <dbReference type="SAM" id="MobiDB-lite"/>
    </source>
</evidence>
<protein>
    <submittedName>
        <fullName evidence="2">Uncharacterized protein</fullName>
    </submittedName>
</protein>
<dbReference type="EMBL" id="OOIL02000014">
    <property type="protein sequence ID" value="VFQ59384.1"/>
    <property type="molecule type" value="Genomic_DNA"/>
</dbReference>
<feature type="region of interest" description="Disordered" evidence="1">
    <location>
        <begin position="137"/>
        <end position="161"/>
    </location>
</feature>
<evidence type="ECO:0000313" key="3">
    <source>
        <dbReference type="Proteomes" id="UP000595140"/>
    </source>
</evidence>
<evidence type="ECO:0000313" key="2">
    <source>
        <dbReference type="EMBL" id="VFQ59384.1"/>
    </source>
</evidence>
<keyword evidence="3" id="KW-1185">Reference proteome</keyword>
<sequence length="182" mass="20579">MRFSCGASFQRVKPQPATAKLLANTKKLSQGAVEIRTVVTEESLAKLGFKFVKDERHHQPTLLRDILGRNADSGPFVELKEDTEGDMDQYQLPCCLTLGDQKKKRKRDAASHDELHRPSLSHEASLGVWELTRRATVHQSSLDEVRKPSVTEKKKQQDKVDRLAKELVKGGHLNSNLQCRVR</sequence>
<gene>
    <name evidence="2" type="ORF">CCAM_LOCUS1160</name>
</gene>
<accession>A0A484K6E7</accession>